<sequence>MYLTEYLSEMWSLLLAGSTQGVFFWAAVYTCVVLLISVVYQIRTSLWPGVAGTLIKNDLQRFGAAEWDKSEDDYITETAYSYQVNGKEYKGHRLTAWTVVASHNFRFILKKQLSRIKKNQEGGVIVFYNPKKPEKSYLIKPEIAGIITTALLAVLPFLLYWIKYY</sequence>
<protein>
    <recommendedName>
        <fullName evidence="2">DUF3592 domain-containing protein</fullName>
    </recommendedName>
</protein>
<keyword evidence="1" id="KW-1133">Transmembrane helix</keyword>
<dbReference type="RefSeq" id="WP_255134841.1">
    <property type="nucleotide sequence ID" value="NZ_JANDBC010000002.1"/>
</dbReference>
<reference evidence="3" key="1">
    <citation type="submission" date="2022-06" db="EMBL/GenBank/DDBJ databases">
        <title>Gracilimonas sp. CAU 1638 isolated from sea sediment.</title>
        <authorList>
            <person name="Kim W."/>
        </authorList>
    </citation>
    <scope>NUCLEOTIDE SEQUENCE</scope>
    <source>
        <strain evidence="3">CAU 1638</strain>
    </source>
</reference>
<dbReference type="Pfam" id="PF12158">
    <property type="entry name" value="DUF3592"/>
    <property type="match status" value="1"/>
</dbReference>
<keyword evidence="4" id="KW-1185">Reference proteome</keyword>
<evidence type="ECO:0000256" key="1">
    <source>
        <dbReference type="SAM" id="Phobius"/>
    </source>
</evidence>
<gene>
    <name evidence="3" type="ORF">NM125_10305</name>
</gene>
<evidence type="ECO:0000313" key="4">
    <source>
        <dbReference type="Proteomes" id="UP001139125"/>
    </source>
</evidence>
<organism evidence="3 4">
    <name type="scientific">Gracilimonas sediminicola</name>
    <dbReference type="NCBI Taxonomy" id="2952158"/>
    <lineage>
        <taxon>Bacteria</taxon>
        <taxon>Pseudomonadati</taxon>
        <taxon>Balneolota</taxon>
        <taxon>Balneolia</taxon>
        <taxon>Balneolales</taxon>
        <taxon>Balneolaceae</taxon>
        <taxon>Gracilimonas</taxon>
    </lineage>
</organism>
<proteinExistence type="predicted"/>
<feature type="transmembrane region" description="Helical" evidence="1">
    <location>
        <begin position="143"/>
        <end position="162"/>
    </location>
</feature>
<evidence type="ECO:0000313" key="3">
    <source>
        <dbReference type="EMBL" id="MCP9291967.1"/>
    </source>
</evidence>
<dbReference type="InterPro" id="IPR021994">
    <property type="entry name" value="DUF3592"/>
</dbReference>
<accession>A0A9X2L479</accession>
<feature type="transmembrane region" description="Helical" evidence="1">
    <location>
        <begin position="20"/>
        <end position="40"/>
    </location>
</feature>
<keyword evidence="1" id="KW-0472">Membrane</keyword>
<keyword evidence="1" id="KW-0812">Transmembrane</keyword>
<dbReference type="AlphaFoldDB" id="A0A9X2L479"/>
<evidence type="ECO:0000259" key="2">
    <source>
        <dbReference type="Pfam" id="PF12158"/>
    </source>
</evidence>
<comment type="caution">
    <text evidence="3">The sequence shown here is derived from an EMBL/GenBank/DDBJ whole genome shotgun (WGS) entry which is preliminary data.</text>
</comment>
<feature type="domain" description="DUF3592" evidence="2">
    <location>
        <begin position="67"/>
        <end position="140"/>
    </location>
</feature>
<name>A0A9X2L479_9BACT</name>
<dbReference type="Proteomes" id="UP001139125">
    <property type="component" value="Unassembled WGS sequence"/>
</dbReference>
<dbReference type="EMBL" id="JANDBC010000002">
    <property type="protein sequence ID" value="MCP9291967.1"/>
    <property type="molecule type" value="Genomic_DNA"/>
</dbReference>